<dbReference type="InterPro" id="IPR006212">
    <property type="entry name" value="Furin_repeat"/>
</dbReference>
<feature type="domain" description="TNFR-Cys" evidence="2">
    <location>
        <begin position="142"/>
        <end position="173"/>
    </location>
</feature>
<dbReference type="InterPro" id="IPR011641">
    <property type="entry name" value="Tyr-kin_ephrin_A/B_rcpt-like"/>
</dbReference>
<gene>
    <name evidence="3" type="ORF">PEVE_00028887</name>
</gene>
<dbReference type="SUPFAM" id="SSF57184">
    <property type="entry name" value="Growth factor receptor domain"/>
    <property type="match status" value="1"/>
</dbReference>
<dbReference type="Proteomes" id="UP001159427">
    <property type="component" value="Unassembled WGS sequence"/>
</dbReference>
<feature type="domain" description="TNFR-Cys" evidence="2">
    <location>
        <begin position="74"/>
        <end position="105"/>
    </location>
</feature>
<reference evidence="3 4" key="1">
    <citation type="submission" date="2022-05" db="EMBL/GenBank/DDBJ databases">
        <authorList>
            <consortium name="Genoscope - CEA"/>
            <person name="William W."/>
        </authorList>
    </citation>
    <scope>NUCLEOTIDE SEQUENCE [LARGE SCALE GENOMIC DNA]</scope>
</reference>
<dbReference type="SMART" id="SM00208">
    <property type="entry name" value="TNFR"/>
    <property type="match status" value="5"/>
</dbReference>
<dbReference type="SMART" id="SM00261">
    <property type="entry name" value="FU"/>
    <property type="match status" value="3"/>
</dbReference>
<keyword evidence="1" id="KW-0812">Transmembrane</keyword>
<organism evidence="3 4">
    <name type="scientific">Porites evermanni</name>
    <dbReference type="NCBI Taxonomy" id="104178"/>
    <lineage>
        <taxon>Eukaryota</taxon>
        <taxon>Metazoa</taxon>
        <taxon>Cnidaria</taxon>
        <taxon>Anthozoa</taxon>
        <taxon>Hexacorallia</taxon>
        <taxon>Scleractinia</taxon>
        <taxon>Fungiina</taxon>
        <taxon>Poritidae</taxon>
        <taxon>Porites</taxon>
    </lineage>
</organism>
<comment type="caution">
    <text evidence="3">The sequence shown here is derived from an EMBL/GenBank/DDBJ whole genome shotgun (WGS) entry which is preliminary data.</text>
</comment>
<dbReference type="PANTHER" id="PTHR46967">
    <property type="entry name" value="INSULIN-LIKE GROWTH FACTOR BINDING PROTEIN,N-TERMINAL"/>
    <property type="match status" value="1"/>
</dbReference>
<dbReference type="InterPro" id="IPR001368">
    <property type="entry name" value="TNFR/NGFR_Cys_rich_reg"/>
</dbReference>
<feature type="domain" description="TNFR-Cys" evidence="2">
    <location>
        <begin position="108"/>
        <end position="139"/>
    </location>
</feature>
<evidence type="ECO:0000313" key="3">
    <source>
        <dbReference type="EMBL" id="CAH3026348.1"/>
    </source>
</evidence>
<name>A0ABN8ME90_9CNID</name>
<dbReference type="SMART" id="SM01411">
    <property type="entry name" value="Ephrin_rec_like"/>
    <property type="match status" value="4"/>
</dbReference>
<dbReference type="InterPro" id="IPR009030">
    <property type="entry name" value="Growth_fac_rcpt_cys_sf"/>
</dbReference>
<evidence type="ECO:0000259" key="2">
    <source>
        <dbReference type="SMART" id="SM00208"/>
    </source>
</evidence>
<keyword evidence="1" id="KW-0472">Membrane</keyword>
<proteinExistence type="predicted"/>
<dbReference type="PANTHER" id="PTHR46967:SF1">
    <property type="entry name" value="KERATIN-ASSOCIATED PROTEIN 16-1-LIKE"/>
    <property type="match status" value="1"/>
</dbReference>
<keyword evidence="4" id="KW-1185">Reference proteome</keyword>
<dbReference type="EMBL" id="CALNXI010000401">
    <property type="protein sequence ID" value="CAH3026348.1"/>
    <property type="molecule type" value="Genomic_DNA"/>
</dbReference>
<dbReference type="Pfam" id="PF07699">
    <property type="entry name" value="Ephrin_rec_like"/>
    <property type="match status" value="3"/>
</dbReference>
<evidence type="ECO:0000313" key="4">
    <source>
        <dbReference type="Proteomes" id="UP001159427"/>
    </source>
</evidence>
<accession>A0ABN8ME90</accession>
<keyword evidence="1" id="KW-1133">Transmembrane helix</keyword>
<protein>
    <recommendedName>
        <fullName evidence="2">TNFR-Cys domain-containing protein</fullName>
    </recommendedName>
</protein>
<feature type="domain" description="TNFR-Cys" evidence="2">
    <location>
        <begin position="210"/>
        <end position="241"/>
    </location>
</feature>
<sequence>MVQCHTLLNFSVLLLCFTADLLWNFGFLGIHATSTNNVTCHACPKGTQSNNSLPECLNCSDKGWCQETKYCVKCPSGYYQNLTGQTQCVPCSLGHYQKDSGQTQCLPCPVGHYQNDSGQTQCLPCPLGHYQKDSGQTQCLPCPAGHYQNDSGQTQCLTCPAGHYQKDSGQAQCLNCPAGHYQKDSGQTQCLPCPAGHYQNDSGQTQCRTCPTGHYQKDSGQDRCLPCPAGHYQIDSGMALCNACKAGQHQENPGQKESLGEGVLPFISHIGTSCMCCPIRSGFCVVLVLSNKLQALIGVRNVKEAGTKPREARKHVKNALKWEDSDPIRCESGQLCPAGSYAPGTECDVMYDRNEQTDVSISKENFS</sequence>
<dbReference type="Gene3D" id="2.10.50.10">
    <property type="entry name" value="Tumor Necrosis Factor Receptor, subunit A, domain 2"/>
    <property type="match status" value="4"/>
</dbReference>
<feature type="transmembrane region" description="Helical" evidence="1">
    <location>
        <begin position="7"/>
        <end position="30"/>
    </location>
</feature>
<evidence type="ECO:0000256" key="1">
    <source>
        <dbReference type="SAM" id="Phobius"/>
    </source>
</evidence>
<feature type="domain" description="TNFR-Cys" evidence="2">
    <location>
        <begin position="176"/>
        <end position="207"/>
    </location>
</feature>